<dbReference type="Gene3D" id="2.30.30.40">
    <property type="entry name" value="SH3 Domains"/>
    <property type="match status" value="1"/>
</dbReference>
<evidence type="ECO:0000256" key="2">
    <source>
        <dbReference type="ARBA" id="ARBA00022468"/>
    </source>
</evidence>
<dbReference type="InterPro" id="IPR027267">
    <property type="entry name" value="AH/BAR_dom_sf"/>
</dbReference>
<dbReference type="GO" id="GO:0007165">
    <property type="term" value="P:signal transduction"/>
    <property type="evidence" value="ECO:0007669"/>
    <property type="project" value="InterPro"/>
</dbReference>
<dbReference type="Gene3D" id="1.10.555.10">
    <property type="entry name" value="Rho GTPase activation protein"/>
    <property type="match status" value="1"/>
</dbReference>
<evidence type="ECO:0000256" key="3">
    <source>
        <dbReference type="PROSITE-ProRule" id="PRU00192"/>
    </source>
</evidence>
<reference evidence="8 9" key="1">
    <citation type="submission" date="2019-04" db="EMBL/GenBank/DDBJ databases">
        <authorList>
            <consortium name="Wellcome Sanger Institute Data Sharing"/>
        </authorList>
    </citation>
    <scope>NUCLEOTIDE SEQUENCE [LARGE SCALE GENOMIC DNA]</scope>
</reference>
<keyword evidence="1 3" id="KW-0728">SH3 domain</keyword>
<sequence>MGLPALEFSDCYLDSPQFRERLKSHELELEKTNKFIKELIKDGKTLIQALRSLSTAKRKFAESLNQFKFQCIGDAETDDEMCIAKSLQEFAAVLKNMEDERSRMVENASEVLITPLEKFRKEQIGAAKEAKKKYDKETEKYCGFLEKHLSLSSKKKESQLIEADSQVDQVRQHFYEVSLEYVFKVQEVQERKMFEFVEPLLAFLQGLFTYYHHGYDLAKDFSHFKTNLTISIQNTRNRFESTRAEVESLMEKMKENPHEHKNVSPHTMEGYLFVQEKRSFVSTWVKYYCTYQRESRRVTMVPFDQKSGGKAEDVFTLKSCTRRKTESIEKRFCLDLEAVDRSGVITMQALSEEDRRLWMEAMDGREPVGSLGTLLLGEPKPSSLFLQGLYRIVGVNSRVQKLLSLAMGKTTQWTNSEARASSKRLCNMYAKHLDNPEARILEVQSLVHRLPEKNRQMLELLMKHLANVASHHQENLMTVANLGVVFGPTLLRPQEETVAAIMDIKFQNVVVEILIENHERIFNELPVPGEGQQNPSLPWKRSAENKTPSCSERPLTLFHMPQSTEKGEMSPGTPGFPQAAQNSLPHLESSVWKPTVLCPRSSSGRKARALYACKAEHESELSFSTGAMFENVHPSREPGWLEGSLDGRTGLIPENYVEFL</sequence>
<dbReference type="FunFam" id="1.20.1270.60:FF:000001">
    <property type="entry name" value="Rho GTPase-activating protein 26"/>
    <property type="match status" value="1"/>
</dbReference>
<dbReference type="GO" id="GO:0005737">
    <property type="term" value="C:cytoplasm"/>
    <property type="evidence" value="ECO:0007669"/>
    <property type="project" value="InterPro"/>
</dbReference>
<evidence type="ECO:0000313" key="9">
    <source>
        <dbReference type="Proteomes" id="UP000694397"/>
    </source>
</evidence>
<dbReference type="PANTHER" id="PTHR12552:SF4">
    <property type="entry name" value="RHO GTPASE-ACTIVATING PROTEIN 26"/>
    <property type="match status" value="1"/>
</dbReference>
<evidence type="ECO:0000259" key="5">
    <source>
        <dbReference type="PROSITE" id="PS50002"/>
    </source>
</evidence>
<protein>
    <submittedName>
        <fullName evidence="8">Rho GTPase activating protein 26</fullName>
    </submittedName>
</protein>
<dbReference type="Pfam" id="PF00620">
    <property type="entry name" value="RhoGAP"/>
    <property type="match status" value="1"/>
</dbReference>
<name>A0A8D0CGI8_SCLFO</name>
<dbReference type="CDD" id="cd07636">
    <property type="entry name" value="BAR_GRAF"/>
    <property type="match status" value="1"/>
</dbReference>
<dbReference type="SMART" id="SM00324">
    <property type="entry name" value="RhoGAP"/>
    <property type="match status" value="1"/>
</dbReference>
<dbReference type="SMART" id="SM00233">
    <property type="entry name" value="PH"/>
    <property type="match status" value="1"/>
</dbReference>
<dbReference type="Pfam" id="PF14604">
    <property type="entry name" value="SH3_9"/>
    <property type="match status" value="1"/>
</dbReference>
<dbReference type="InterPro" id="IPR047225">
    <property type="entry name" value="PH_GRAF"/>
</dbReference>
<dbReference type="Ensembl" id="ENSSFOT00015081413.1">
    <property type="protein sequence ID" value="ENSSFOP00015068457.1"/>
    <property type="gene ID" value="ENSSFOG00015000688.2"/>
</dbReference>
<dbReference type="InterPro" id="IPR008936">
    <property type="entry name" value="Rho_GTPase_activation_prot"/>
</dbReference>
<dbReference type="Gene3D" id="2.30.29.30">
    <property type="entry name" value="Pleckstrin-homology domain (PH domain)/Phosphotyrosine-binding domain (PTB)"/>
    <property type="match status" value="1"/>
</dbReference>
<dbReference type="AlphaFoldDB" id="A0A8D0CGI8"/>
<keyword evidence="2" id="KW-0343">GTPase activation</keyword>
<dbReference type="SUPFAM" id="SSF50729">
    <property type="entry name" value="PH domain-like"/>
    <property type="match status" value="1"/>
</dbReference>
<dbReference type="Pfam" id="PF16746">
    <property type="entry name" value="BAR_3"/>
    <property type="match status" value="1"/>
</dbReference>
<dbReference type="InterPro" id="IPR047234">
    <property type="entry name" value="GRAF_fam"/>
</dbReference>
<dbReference type="PROSITE" id="PS50003">
    <property type="entry name" value="PH_DOMAIN"/>
    <property type="match status" value="1"/>
</dbReference>
<organism evidence="8 9">
    <name type="scientific">Scleropages formosus</name>
    <name type="common">Asian bonytongue</name>
    <name type="synonym">Osteoglossum formosum</name>
    <dbReference type="NCBI Taxonomy" id="113540"/>
    <lineage>
        <taxon>Eukaryota</taxon>
        <taxon>Metazoa</taxon>
        <taxon>Chordata</taxon>
        <taxon>Craniata</taxon>
        <taxon>Vertebrata</taxon>
        <taxon>Euteleostomi</taxon>
        <taxon>Actinopterygii</taxon>
        <taxon>Neopterygii</taxon>
        <taxon>Teleostei</taxon>
        <taxon>Osteoglossocephala</taxon>
        <taxon>Osteoglossomorpha</taxon>
        <taxon>Osteoglossiformes</taxon>
        <taxon>Osteoglossidae</taxon>
        <taxon>Scleropages</taxon>
    </lineage>
</organism>
<dbReference type="InterPro" id="IPR036028">
    <property type="entry name" value="SH3-like_dom_sf"/>
</dbReference>
<reference evidence="8" key="3">
    <citation type="submission" date="2025-09" db="UniProtKB">
        <authorList>
            <consortium name="Ensembl"/>
        </authorList>
    </citation>
    <scope>IDENTIFICATION</scope>
</reference>
<dbReference type="Pfam" id="PF00169">
    <property type="entry name" value="PH"/>
    <property type="match status" value="1"/>
</dbReference>
<dbReference type="InterPro" id="IPR000198">
    <property type="entry name" value="RhoGAP_dom"/>
</dbReference>
<evidence type="ECO:0000259" key="7">
    <source>
        <dbReference type="PROSITE" id="PS50238"/>
    </source>
</evidence>
<dbReference type="FunFam" id="2.30.30.40:FF:000055">
    <property type="entry name" value="rho GTPase-activating protein 26 isoform X1"/>
    <property type="match status" value="1"/>
</dbReference>
<dbReference type="InterPro" id="IPR001849">
    <property type="entry name" value="PH_domain"/>
</dbReference>
<dbReference type="PROSITE" id="PS50238">
    <property type="entry name" value="RHOGAP"/>
    <property type="match status" value="1"/>
</dbReference>
<keyword evidence="9" id="KW-1185">Reference proteome</keyword>
<dbReference type="SUPFAM" id="SSF50044">
    <property type="entry name" value="SH3-domain"/>
    <property type="match status" value="1"/>
</dbReference>
<dbReference type="PROSITE" id="PS50002">
    <property type="entry name" value="SH3"/>
    <property type="match status" value="1"/>
</dbReference>
<evidence type="ECO:0000256" key="4">
    <source>
        <dbReference type="SAM" id="MobiDB-lite"/>
    </source>
</evidence>
<dbReference type="InterPro" id="IPR011993">
    <property type="entry name" value="PH-like_dom_sf"/>
</dbReference>
<dbReference type="CDD" id="cd11882">
    <property type="entry name" value="SH3_GRAF-like"/>
    <property type="match status" value="1"/>
</dbReference>
<accession>A0A8D0CGI8</accession>
<dbReference type="Gene3D" id="1.20.1270.60">
    <property type="entry name" value="Arfaptin homology (AH) domain/BAR domain"/>
    <property type="match status" value="1"/>
</dbReference>
<proteinExistence type="predicted"/>
<evidence type="ECO:0000259" key="6">
    <source>
        <dbReference type="PROSITE" id="PS50003"/>
    </source>
</evidence>
<dbReference type="SMART" id="SM00326">
    <property type="entry name" value="SH3"/>
    <property type="match status" value="1"/>
</dbReference>
<dbReference type="PANTHER" id="PTHR12552">
    <property type="entry name" value="OLIGOPHRENIN 1"/>
    <property type="match status" value="1"/>
</dbReference>
<dbReference type="CDD" id="cd01249">
    <property type="entry name" value="BAR-PH_GRAF_family"/>
    <property type="match status" value="1"/>
</dbReference>
<feature type="domain" description="PH" evidence="6">
    <location>
        <begin position="265"/>
        <end position="367"/>
    </location>
</feature>
<feature type="domain" description="SH3" evidence="5">
    <location>
        <begin position="602"/>
        <end position="660"/>
    </location>
</feature>
<feature type="region of interest" description="Disordered" evidence="4">
    <location>
        <begin position="526"/>
        <end position="554"/>
    </location>
</feature>
<dbReference type="GO" id="GO:0005096">
    <property type="term" value="F:GTPase activator activity"/>
    <property type="evidence" value="ECO:0007669"/>
    <property type="project" value="UniProtKB-KW"/>
</dbReference>
<dbReference type="GeneTree" id="ENSGT00940000157254"/>
<dbReference type="InterPro" id="IPR035483">
    <property type="entry name" value="GRAF_BAR"/>
</dbReference>
<dbReference type="SUPFAM" id="SSF103657">
    <property type="entry name" value="BAR/IMD domain-like"/>
    <property type="match status" value="1"/>
</dbReference>
<reference evidence="8" key="2">
    <citation type="submission" date="2025-08" db="UniProtKB">
        <authorList>
            <consortium name="Ensembl"/>
        </authorList>
    </citation>
    <scope>IDENTIFICATION</scope>
</reference>
<dbReference type="OrthoDB" id="3183924at2759"/>
<dbReference type="SUPFAM" id="SSF48350">
    <property type="entry name" value="GTPase activation domain, GAP"/>
    <property type="match status" value="1"/>
</dbReference>
<dbReference type="Proteomes" id="UP000694397">
    <property type="component" value="Chromosome 4"/>
</dbReference>
<gene>
    <name evidence="8" type="primary">ARHGAP26</name>
</gene>
<dbReference type="InterPro" id="IPR004148">
    <property type="entry name" value="BAR_dom"/>
</dbReference>
<evidence type="ECO:0000256" key="1">
    <source>
        <dbReference type="ARBA" id="ARBA00022443"/>
    </source>
</evidence>
<evidence type="ECO:0000313" key="8">
    <source>
        <dbReference type="Ensembl" id="ENSSFOP00015068457.1"/>
    </source>
</evidence>
<feature type="domain" description="Rho-GAP" evidence="7">
    <location>
        <begin position="309"/>
        <end position="522"/>
    </location>
</feature>
<dbReference type="InterPro" id="IPR001452">
    <property type="entry name" value="SH3_domain"/>
</dbReference>